<dbReference type="EMBL" id="CAJVPZ010010063">
    <property type="protein sequence ID" value="CAG8615827.1"/>
    <property type="molecule type" value="Genomic_DNA"/>
</dbReference>
<dbReference type="Gene3D" id="2.130.10.10">
    <property type="entry name" value="YVTN repeat-like/Quinoprotein amine dehydrogenase"/>
    <property type="match status" value="1"/>
</dbReference>
<protein>
    <submittedName>
        <fullName evidence="3">13991_t:CDS:1</fullName>
    </submittedName>
</protein>
<dbReference type="Proteomes" id="UP000789396">
    <property type="component" value="Unassembled WGS sequence"/>
</dbReference>
<dbReference type="InterPro" id="IPR015943">
    <property type="entry name" value="WD40/YVTN_repeat-like_dom_sf"/>
</dbReference>
<accession>A0A9N9GP25</accession>
<evidence type="ECO:0000256" key="1">
    <source>
        <dbReference type="PROSITE-ProRule" id="PRU00221"/>
    </source>
</evidence>
<name>A0A9N9GP25_9GLOM</name>
<organism evidence="3 4">
    <name type="scientific">Racocetra fulgida</name>
    <dbReference type="NCBI Taxonomy" id="60492"/>
    <lineage>
        <taxon>Eukaryota</taxon>
        <taxon>Fungi</taxon>
        <taxon>Fungi incertae sedis</taxon>
        <taxon>Mucoromycota</taxon>
        <taxon>Glomeromycotina</taxon>
        <taxon>Glomeromycetes</taxon>
        <taxon>Diversisporales</taxon>
        <taxon>Gigasporaceae</taxon>
        <taxon>Racocetra</taxon>
    </lineage>
</organism>
<keyword evidence="1" id="KW-0853">WD repeat</keyword>
<proteinExistence type="predicted"/>
<reference evidence="3" key="1">
    <citation type="submission" date="2021-06" db="EMBL/GenBank/DDBJ databases">
        <authorList>
            <person name="Kallberg Y."/>
            <person name="Tangrot J."/>
            <person name="Rosling A."/>
        </authorList>
    </citation>
    <scope>NUCLEOTIDE SEQUENCE</scope>
    <source>
        <strain evidence="3">IN212</strain>
    </source>
</reference>
<dbReference type="OrthoDB" id="71227at2759"/>
<evidence type="ECO:0000313" key="3">
    <source>
        <dbReference type="EMBL" id="CAG8615827.1"/>
    </source>
</evidence>
<feature type="repeat" description="WD" evidence="1">
    <location>
        <begin position="34"/>
        <end position="75"/>
    </location>
</feature>
<comment type="caution">
    <text evidence="3">The sequence shown here is derived from an EMBL/GenBank/DDBJ whole genome shotgun (WGS) entry which is preliminary data.</text>
</comment>
<dbReference type="PROSITE" id="PS50082">
    <property type="entry name" value="WD_REPEATS_2"/>
    <property type="match status" value="1"/>
</dbReference>
<feature type="region of interest" description="Disordered" evidence="2">
    <location>
        <begin position="1"/>
        <end position="22"/>
    </location>
</feature>
<dbReference type="InterPro" id="IPR001680">
    <property type="entry name" value="WD40_rpt"/>
</dbReference>
<gene>
    <name evidence="3" type="ORF">RFULGI_LOCUS7164</name>
</gene>
<dbReference type="SUPFAM" id="SSF82171">
    <property type="entry name" value="DPP6 N-terminal domain-like"/>
    <property type="match status" value="1"/>
</dbReference>
<evidence type="ECO:0000313" key="4">
    <source>
        <dbReference type="Proteomes" id="UP000789396"/>
    </source>
</evidence>
<sequence length="114" mass="12559">MENKDSKKIFGDDSDDDTSEDSETWKVISLLWYNTGSPCEIIDIAWSPDAEYIVAACMDGGSRIWRVKEGQKPLKDTTKTCDDLSEHKCNSDNHTAVLANSESKIAAVNDISAA</sequence>
<evidence type="ECO:0000256" key="2">
    <source>
        <dbReference type="SAM" id="MobiDB-lite"/>
    </source>
</evidence>
<keyword evidence="4" id="KW-1185">Reference proteome</keyword>
<dbReference type="AlphaFoldDB" id="A0A9N9GP25"/>
<feature type="compositionally biased region" description="Acidic residues" evidence="2">
    <location>
        <begin position="12"/>
        <end position="22"/>
    </location>
</feature>
<feature type="compositionally biased region" description="Basic and acidic residues" evidence="2">
    <location>
        <begin position="1"/>
        <end position="11"/>
    </location>
</feature>